<sequence>MPNMHSQLVTGQLPPPTTSRTGEKRWWGDKQSQEGQRAKSRPTPVKQNWLPPPTTSRTGEKRCWGDKQSQEGQRAKSRPTPVTQNWGDIKEEYNSLCTNTYLATGAPFQPNVNDRIKKVSYSLYYTVFWEDFNLGFGHPNTDKCSTCERYKTNIRNADLPADEKTNLTVEFVIHRQKARKFYNELNVVADDTFTMCLDMMENQFETRTKEINLTSEGYAQTTLNLLNSQTPEKRVDIAVLQLQERHPSRTLFSNVDRPNNLEEELGITGMDEEIPSEEEIPWPDAIHELK</sequence>
<feature type="region of interest" description="Disordered" evidence="1">
    <location>
        <begin position="1"/>
        <end position="85"/>
    </location>
</feature>
<dbReference type="Proteomes" id="UP000762676">
    <property type="component" value="Unassembled WGS sequence"/>
</dbReference>
<name>A0AAV4EM82_9GAST</name>
<protein>
    <submittedName>
        <fullName evidence="2">Uncharacterized protein</fullName>
    </submittedName>
</protein>
<evidence type="ECO:0000313" key="3">
    <source>
        <dbReference type="Proteomes" id="UP000762676"/>
    </source>
</evidence>
<evidence type="ECO:0000313" key="2">
    <source>
        <dbReference type="EMBL" id="GFR61924.1"/>
    </source>
</evidence>
<dbReference type="EMBL" id="BMAT01003774">
    <property type="protein sequence ID" value="GFR61924.1"/>
    <property type="molecule type" value="Genomic_DNA"/>
</dbReference>
<gene>
    <name evidence="2" type="ORF">ElyMa_001857700</name>
</gene>
<evidence type="ECO:0000256" key="1">
    <source>
        <dbReference type="SAM" id="MobiDB-lite"/>
    </source>
</evidence>
<proteinExistence type="predicted"/>
<reference evidence="2 3" key="1">
    <citation type="journal article" date="2021" name="Elife">
        <title>Chloroplast acquisition without the gene transfer in kleptoplastic sea slugs, Plakobranchus ocellatus.</title>
        <authorList>
            <person name="Maeda T."/>
            <person name="Takahashi S."/>
            <person name="Yoshida T."/>
            <person name="Shimamura S."/>
            <person name="Takaki Y."/>
            <person name="Nagai Y."/>
            <person name="Toyoda A."/>
            <person name="Suzuki Y."/>
            <person name="Arimoto A."/>
            <person name="Ishii H."/>
            <person name="Satoh N."/>
            <person name="Nishiyama T."/>
            <person name="Hasebe M."/>
            <person name="Maruyama T."/>
            <person name="Minagawa J."/>
            <person name="Obokata J."/>
            <person name="Shigenobu S."/>
        </authorList>
    </citation>
    <scope>NUCLEOTIDE SEQUENCE [LARGE SCALE GENOMIC DNA]</scope>
</reference>
<feature type="compositionally biased region" description="Basic and acidic residues" evidence="1">
    <location>
        <begin position="58"/>
        <end position="69"/>
    </location>
</feature>
<organism evidence="2 3">
    <name type="scientific">Elysia marginata</name>
    <dbReference type="NCBI Taxonomy" id="1093978"/>
    <lineage>
        <taxon>Eukaryota</taxon>
        <taxon>Metazoa</taxon>
        <taxon>Spiralia</taxon>
        <taxon>Lophotrochozoa</taxon>
        <taxon>Mollusca</taxon>
        <taxon>Gastropoda</taxon>
        <taxon>Heterobranchia</taxon>
        <taxon>Euthyneura</taxon>
        <taxon>Panpulmonata</taxon>
        <taxon>Sacoglossa</taxon>
        <taxon>Placobranchoidea</taxon>
        <taxon>Plakobranchidae</taxon>
        <taxon>Elysia</taxon>
    </lineage>
</organism>
<feature type="compositionally biased region" description="Polar residues" evidence="1">
    <location>
        <begin position="1"/>
        <end position="10"/>
    </location>
</feature>
<keyword evidence="3" id="KW-1185">Reference proteome</keyword>
<accession>A0AAV4EM82</accession>
<dbReference type="AlphaFoldDB" id="A0AAV4EM82"/>
<comment type="caution">
    <text evidence="2">The sequence shown here is derived from an EMBL/GenBank/DDBJ whole genome shotgun (WGS) entry which is preliminary data.</text>
</comment>
<feature type="compositionally biased region" description="Basic and acidic residues" evidence="1">
    <location>
        <begin position="21"/>
        <end position="32"/>
    </location>
</feature>